<evidence type="ECO:0000313" key="5">
    <source>
        <dbReference type="EMBL" id="OMO70072.1"/>
    </source>
</evidence>
<dbReference type="OrthoDB" id="1606438at2759"/>
<protein>
    <recommendedName>
        <fullName evidence="4">O-methyltransferase dimerisation domain-containing protein</fullName>
    </recommendedName>
</protein>
<dbReference type="InterPro" id="IPR036390">
    <property type="entry name" value="WH_DNA-bd_sf"/>
</dbReference>
<keyword evidence="6" id="KW-1185">Reference proteome</keyword>
<keyword evidence="1" id="KW-0489">Methyltransferase</keyword>
<feature type="domain" description="O-methyltransferase dimerisation" evidence="4">
    <location>
        <begin position="31"/>
        <end position="126"/>
    </location>
</feature>
<evidence type="ECO:0000313" key="6">
    <source>
        <dbReference type="Proteomes" id="UP000187203"/>
    </source>
</evidence>
<sequence>MESSAENQFVSKNYNAEEDDEEAFSYAFQVVESKALPMSLHTAMQLQVFEIMAKAGPDAKLSAKEIAAQLPSNKNPEAPSMLDRILRVLATHSIVGCSLGDDEEEEGGGNPERLYSLTPVSKYYVRNGDGVSLSPFMNLLYDKIFVASWFVSPPVSVFFLIS</sequence>
<dbReference type="GO" id="GO:0008168">
    <property type="term" value="F:methyltransferase activity"/>
    <property type="evidence" value="ECO:0007669"/>
    <property type="project" value="UniProtKB-KW"/>
</dbReference>
<comment type="caution">
    <text evidence="5">The sequence shown here is derived from an EMBL/GenBank/DDBJ whole genome shotgun (WGS) entry which is preliminary data.</text>
</comment>
<gene>
    <name evidence="5" type="ORF">COLO4_28785</name>
</gene>
<dbReference type="Gene3D" id="1.10.10.10">
    <property type="entry name" value="Winged helix-like DNA-binding domain superfamily/Winged helix DNA-binding domain"/>
    <property type="match status" value="1"/>
</dbReference>
<dbReference type="GO" id="GO:0032259">
    <property type="term" value="P:methylation"/>
    <property type="evidence" value="ECO:0007669"/>
    <property type="project" value="UniProtKB-KW"/>
</dbReference>
<organism evidence="5 6">
    <name type="scientific">Corchorus olitorius</name>
    <dbReference type="NCBI Taxonomy" id="93759"/>
    <lineage>
        <taxon>Eukaryota</taxon>
        <taxon>Viridiplantae</taxon>
        <taxon>Streptophyta</taxon>
        <taxon>Embryophyta</taxon>
        <taxon>Tracheophyta</taxon>
        <taxon>Spermatophyta</taxon>
        <taxon>Magnoliopsida</taxon>
        <taxon>eudicotyledons</taxon>
        <taxon>Gunneridae</taxon>
        <taxon>Pentapetalae</taxon>
        <taxon>rosids</taxon>
        <taxon>malvids</taxon>
        <taxon>Malvales</taxon>
        <taxon>Malvaceae</taxon>
        <taxon>Grewioideae</taxon>
        <taxon>Apeibeae</taxon>
        <taxon>Corchorus</taxon>
    </lineage>
</organism>
<reference evidence="6" key="1">
    <citation type="submission" date="2013-09" db="EMBL/GenBank/DDBJ databases">
        <title>Corchorus olitorius genome sequencing.</title>
        <authorList>
            <person name="Alam M."/>
            <person name="Haque M.S."/>
            <person name="Islam M.S."/>
            <person name="Emdad E.M."/>
            <person name="Islam M.M."/>
            <person name="Ahmed B."/>
            <person name="Halim A."/>
            <person name="Hossen Q.M.M."/>
            <person name="Hossain M.Z."/>
            <person name="Ahmed R."/>
            <person name="Khan M.M."/>
            <person name="Islam R."/>
            <person name="Rashid M.M."/>
            <person name="Khan S.A."/>
            <person name="Rahman M.S."/>
            <person name="Alam M."/>
            <person name="Yahiya A.S."/>
            <person name="Khan M.S."/>
            <person name="Azam M.S."/>
            <person name="Haque T."/>
            <person name="Lashkar M.Z.H."/>
            <person name="Akhand A.I."/>
            <person name="Morshed G."/>
            <person name="Roy S."/>
            <person name="Uddin K.S."/>
            <person name="Rabeya T."/>
            <person name="Hossain A.S."/>
            <person name="Chowdhury A."/>
            <person name="Snigdha A.R."/>
            <person name="Mortoza M.S."/>
            <person name="Matin S.A."/>
            <person name="Hoque S.M.E."/>
            <person name="Islam M.K."/>
            <person name="Roy D.K."/>
            <person name="Haider R."/>
            <person name="Moosa M.M."/>
            <person name="Elias S.M."/>
            <person name="Hasan A.M."/>
            <person name="Jahan S."/>
            <person name="Shafiuddin M."/>
            <person name="Mahmood N."/>
            <person name="Shommy N.S."/>
        </authorList>
    </citation>
    <scope>NUCLEOTIDE SEQUENCE [LARGE SCALE GENOMIC DNA]</scope>
    <source>
        <strain evidence="6">cv. O-4</strain>
    </source>
</reference>
<dbReference type="SUPFAM" id="SSF46785">
    <property type="entry name" value="Winged helix' DNA-binding domain"/>
    <property type="match status" value="1"/>
</dbReference>
<evidence type="ECO:0000256" key="1">
    <source>
        <dbReference type="ARBA" id="ARBA00022603"/>
    </source>
</evidence>
<name>A0A1R3HIA1_9ROSI</name>
<dbReference type="InterPro" id="IPR016461">
    <property type="entry name" value="COMT-like"/>
</dbReference>
<evidence type="ECO:0000259" key="4">
    <source>
        <dbReference type="Pfam" id="PF08100"/>
    </source>
</evidence>
<dbReference type="FunFam" id="1.10.10.10:FF:000357">
    <property type="entry name" value="Caffeic acid 3-O-methyltransferase"/>
    <property type="match status" value="1"/>
</dbReference>
<dbReference type="STRING" id="93759.A0A1R3HIA1"/>
<dbReference type="InterPro" id="IPR012967">
    <property type="entry name" value="COMT_dimerisation"/>
</dbReference>
<dbReference type="GO" id="GO:0046983">
    <property type="term" value="F:protein dimerization activity"/>
    <property type="evidence" value="ECO:0007669"/>
    <property type="project" value="InterPro"/>
</dbReference>
<proteinExistence type="predicted"/>
<dbReference type="EMBL" id="AWUE01020048">
    <property type="protein sequence ID" value="OMO70072.1"/>
    <property type="molecule type" value="Genomic_DNA"/>
</dbReference>
<dbReference type="PANTHER" id="PTHR11746">
    <property type="entry name" value="O-METHYLTRANSFERASE"/>
    <property type="match status" value="1"/>
</dbReference>
<dbReference type="AlphaFoldDB" id="A0A1R3HIA1"/>
<dbReference type="InterPro" id="IPR036388">
    <property type="entry name" value="WH-like_DNA-bd_sf"/>
</dbReference>
<dbReference type="Pfam" id="PF08100">
    <property type="entry name" value="Dimerisation"/>
    <property type="match status" value="1"/>
</dbReference>
<dbReference type="Proteomes" id="UP000187203">
    <property type="component" value="Unassembled WGS sequence"/>
</dbReference>
<evidence type="ECO:0000256" key="2">
    <source>
        <dbReference type="ARBA" id="ARBA00022679"/>
    </source>
</evidence>
<keyword evidence="2" id="KW-0808">Transferase</keyword>
<evidence type="ECO:0000256" key="3">
    <source>
        <dbReference type="ARBA" id="ARBA00022691"/>
    </source>
</evidence>
<accession>A0A1R3HIA1</accession>
<dbReference type="PROSITE" id="PS51683">
    <property type="entry name" value="SAM_OMT_II"/>
    <property type="match status" value="1"/>
</dbReference>
<keyword evidence="3" id="KW-0949">S-adenosyl-L-methionine</keyword>